<evidence type="ECO:0000256" key="4">
    <source>
        <dbReference type="SAM" id="MobiDB-lite"/>
    </source>
</evidence>
<sequence>MTDESGFEFVEKKPEDFSESVAPKPATATADTATTPASPGATSPTAVTTPLSLGNILSKIAPPTALPTFITNPMSISPASSPAAQSEELIKSENVKTPTESPEGVQTAEPTASTSEYKGPQVLIAPDSPTMDTSALAGSLFTWVKDTVANSNVLSKVAEKAKNSVNSMITTLDPQMPMLVNAETYVRAFLDLYISDSGGDIEIIVASDKDAKVAPVREAFQNVFGNATVTGTKVETAPAAAQPVGFAAGVKAAQERIAGVRKNPSIPADIPIVAVENFLLEVGQDKWYDLGVIILEDVKQKINLQTFTQMTPVPSQIVETAQESTPEDYSKDGLAVTIGSLMGANLQVSHTEWHSALTGVSRKDIVFLAAQSLAGIYKNTINPIKTPSVCFKSNWKCNLFD</sequence>
<dbReference type="Proteomes" id="UP000215335">
    <property type="component" value="Unassembled WGS sequence"/>
</dbReference>
<dbReference type="GO" id="GO:0034237">
    <property type="term" value="F:protein kinase A regulatory subunit binding"/>
    <property type="evidence" value="ECO:0007669"/>
    <property type="project" value="TreeGrafter"/>
</dbReference>
<evidence type="ECO:0000256" key="3">
    <source>
        <dbReference type="ARBA" id="ARBA00023034"/>
    </source>
</evidence>
<dbReference type="SUPFAM" id="SSF52972">
    <property type="entry name" value="ITPase-like"/>
    <property type="match status" value="1"/>
</dbReference>
<feature type="compositionally biased region" description="Low complexity" evidence="4">
    <location>
        <begin position="22"/>
        <end position="49"/>
    </location>
</feature>
<dbReference type="GO" id="GO:0005794">
    <property type="term" value="C:Golgi apparatus"/>
    <property type="evidence" value="ECO:0007669"/>
    <property type="project" value="UniProtKB-SubCell"/>
</dbReference>
<evidence type="ECO:0000313" key="6">
    <source>
        <dbReference type="EMBL" id="OXU22443.1"/>
    </source>
</evidence>
<comment type="subcellular location">
    <subcellularLocation>
        <location evidence="1">Golgi apparatus</location>
    </subcellularLocation>
</comment>
<feature type="region of interest" description="Disordered" evidence="4">
    <location>
        <begin position="1"/>
        <end position="49"/>
    </location>
</feature>
<feature type="region of interest" description="Disordered" evidence="4">
    <location>
        <begin position="77"/>
        <end position="126"/>
    </location>
</feature>
<feature type="domain" description="Non-canonical purine NTP phosphatase/PRRC1" evidence="5">
    <location>
        <begin position="207"/>
        <end position="323"/>
    </location>
</feature>
<comment type="similarity">
    <text evidence="2">Belongs to the PRRC1 family.</text>
</comment>
<dbReference type="InterPro" id="IPR029001">
    <property type="entry name" value="ITPase-like_fam"/>
</dbReference>
<organism evidence="6 7">
    <name type="scientific">Trichomalopsis sarcophagae</name>
    <dbReference type="NCBI Taxonomy" id="543379"/>
    <lineage>
        <taxon>Eukaryota</taxon>
        <taxon>Metazoa</taxon>
        <taxon>Ecdysozoa</taxon>
        <taxon>Arthropoda</taxon>
        <taxon>Hexapoda</taxon>
        <taxon>Insecta</taxon>
        <taxon>Pterygota</taxon>
        <taxon>Neoptera</taxon>
        <taxon>Endopterygota</taxon>
        <taxon>Hymenoptera</taxon>
        <taxon>Apocrita</taxon>
        <taxon>Proctotrupomorpha</taxon>
        <taxon>Chalcidoidea</taxon>
        <taxon>Pteromalidae</taxon>
        <taxon>Pteromalinae</taxon>
        <taxon>Trichomalopsis</taxon>
    </lineage>
</organism>
<dbReference type="EMBL" id="NNAY01001961">
    <property type="protein sequence ID" value="OXU22443.1"/>
    <property type="molecule type" value="Genomic_DNA"/>
</dbReference>
<dbReference type="AlphaFoldDB" id="A0A232EVR2"/>
<dbReference type="InterPro" id="IPR026534">
    <property type="entry name" value="PRRC1"/>
</dbReference>
<keyword evidence="7" id="KW-1185">Reference proteome</keyword>
<dbReference type="STRING" id="543379.A0A232EVR2"/>
<dbReference type="Gene3D" id="3.90.950.10">
    <property type="match status" value="1"/>
</dbReference>
<evidence type="ECO:0000256" key="2">
    <source>
        <dbReference type="ARBA" id="ARBA00010298"/>
    </source>
</evidence>
<accession>A0A232EVR2</accession>
<dbReference type="InterPro" id="IPR026533">
    <property type="entry name" value="NTPase/PRRC1"/>
</dbReference>
<dbReference type="FunFam" id="3.90.950.10:FF:000017">
    <property type="entry name" value="Protein PRRC1-B"/>
    <property type="match status" value="1"/>
</dbReference>
<dbReference type="OrthoDB" id="4968544at2759"/>
<feature type="compositionally biased region" description="Low complexity" evidence="4">
    <location>
        <begin position="77"/>
        <end position="86"/>
    </location>
</feature>
<proteinExistence type="inferred from homology"/>
<dbReference type="PANTHER" id="PTHR23276:SF2">
    <property type="entry name" value="PROTEIN PRRC1"/>
    <property type="match status" value="1"/>
</dbReference>
<comment type="caution">
    <text evidence="6">The sequence shown here is derived from an EMBL/GenBank/DDBJ whole genome shotgun (WGS) entry which is preliminary data.</text>
</comment>
<name>A0A232EVR2_9HYME</name>
<evidence type="ECO:0000313" key="7">
    <source>
        <dbReference type="Proteomes" id="UP000215335"/>
    </source>
</evidence>
<dbReference type="Pfam" id="PF01931">
    <property type="entry name" value="NTPase_I-T"/>
    <property type="match status" value="1"/>
</dbReference>
<evidence type="ECO:0000259" key="5">
    <source>
        <dbReference type="Pfam" id="PF01931"/>
    </source>
</evidence>
<evidence type="ECO:0000256" key="1">
    <source>
        <dbReference type="ARBA" id="ARBA00004555"/>
    </source>
</evidence>
<keyword evidence="3" id="KW-0333">Golgi apparatus</keyword>
<dbReference type="PANTHER" id="PTHR23276">
    <property type="entry name" value="PROTEIN PRRC1"/>
    <property type="match status" value="1"/>
</dbReference>
<gene>
    <name evidence="6" type="ORF">TSAR_008899</name>
</gene>
<protein>
    <recommendedName>
        <fullName evidence="5">Non-canonical purine NTP phosphatase/PRRC1 domain-containing protein</fullName>
    </recommendedName>
</protein>
<reference evidence="6 7" key="1">
    <citation type="journal article" date="2017" name="Curr. Biol.">
        <title>The Evolution of Venom by Co-option of Single-Copy Genes.</title>
        <authorList>
            <person name="Martinson E.O."/>
            <person name="Mrinalini"/>
            <person name="Kelkar Y.D."/>
            <person name="Chang C.H."/>
            <person name="Werren J.H."/>
        </authorList>
    </citation>
    <scope>NUCLEOTIDE SEQUENCE [LARGE SCALE GENOMIC DNA]</scope>
    <source>
        <strain evidence="6 7">Alberta</strain>
        <tissue evidence="6">Whole body</tissue>
    </source>
</reference>